<evidence type="ECO:0000256" key="1">
    <source>
        <dbReference type="SAM" id="Phobius"/>
    </source>
</evidence>
<evidence type="ECO:0000313" key="3">
    <source>
        <dbReference type="Proteomes" id="UP001428817"/>
    </source>
</evidence>
<gene>
    <name evidence="2" type="ORF">GCM10023321_43400</name>
</gene>
<protein>
    <recommendedName>
        <fullName evidence="4">HTTM domain-containing protein</fullName>
    </recommendedName>
</protein>
<keyword evidence="1" id="KW-0472">Membrane</keyword>
<reference evidence="3" key="1">
    <citation type="journal article" date="2019" name="Int. J. Syst. Evol. Microbiol.">
        <title>The Global Catalogue of Microorganisms (GCM) 10K type strain sequencing project: providing services to taxonomists for standard genome sequencing and annotation.</title>
        <authorList>
            <consortium name="The Broad Institute Genomics Platform"/>
            <consortium name="The Broad Institute Genome Sequencing Center for Infectious Disease"/>
            <person name="Wu L."/>
            <person name="Ma J."/>
        </authorList>
    </citation>
    <scope>NUCLEOTIDE SEQUENCE [LARGE SCALE GENOMIC DNA]</scope>
    <source>
        <strain evidence="3">JCM 18303</strain>
    </source>
</reference>
<accession>A0ABP9QEF9</accession>
<proteinExistence type="predicted"/>
<keyword evidence="1" id="KW-0812">Transmembrane</keyword>
<feature type="transmembrane region" description="Helical" evidence="1">
    <location>
        <begin position="12"/>
        <end position="29"/>
    </location>
</feature>
<evidence type="ECO:0008006" key="4">
    <source>
        <dbReference type="Google" id="ProtNLM"/>
    </source>
</evidence>
<comment type="caution">
    <text evidence="2">The sequence shown here is derived from an EMBL/GenBank/DDBJ whole genome shotgun (WGS) entry which is preliminary data.</text>
</comment>
<sequence length="292" mass="31811">MKREQSAPARRLGLVRAVVGGYTLVYLLKQRKKFRRLGRTDPSLFAPVGPVCALRKPLPAPVADALLDATVASSALFTLGTGHRLVGPLHSALLTWTLSYRNSWSMVYHSENTLVLHTLLLGASRAADAVSLDALARRTPAGPAHPRYEWPLRAMRAASAATYLLAGVAKVAGPSGWSWVDGAGMRRQVAIDRVRKDVFGSARGSTAAYQLYRHQHLFTAFAVGSLALEMGAPLGLVHPKAGRLWAVATFGMHWGIRVIMGIRFRYQLSGASFAPWLELEKLAGLAKWLGRR</sequence>
<dbReference type="EMBL" id="BAABJP010000020">
    <property type="protein sequence ID" value="GAA5160535.1"/>
    <property type="molecule type" value="Genomic_DNA"/>
</dbReference>
<keyword evidence="1" id="KW-1133">Transmembrane helix</keyword>
<keyword evidence="3" id="KW-1185">Reference proteome</keyword>
<dbReference type="RefSeq" id="WP_185060316.1">
    <property type="nucleotide sequence ID" value="NZ_BAABJP010000020.1"/>
</dbReference>
<organism evidence="2 3">
    <name type="scientific">Pseudonocardia eucalypti</name>
    <dbReference type="NCBI Taxonomy" id="648755"/>
    <lineage>
        <taxon>Bacteria</taxon>
        <taxon>Bacillati</taxon>
        <taxon>Actinomycetota</taxon>
        <taxon>Actinomycetes</taxon>
        <taxon>Pseudonocardiales</taxon>
        <taxon>Pseudonocardiaceae</taxon>
        <taxon>Pseudonocardia</taxon>
    </lineage>
</organism>
<dbReference type="Proteomes" id="UP001428817">
    <property type="component" value="Unassembled WGS sequence"/>
</dbReference>
<evidence type="ECO:0000313" key="2">
    <source>
        <dbReference type="EMBL" id="GAA5160535.1"/>
    </source>
</evidence>
<name>A0ABP9QEF9_9PSEU</name>